<keyword evidence="8" id="KW-1185">Reference proteome</keyword>
<keyword evidence="4 6" id="KW-1133">Transmembrane helix</keyword>
<comment type="caution">
    <text evidence="7">The sequence shown here is derived from an EMBL/GenBank/DDBJ whole genome shotgun (WGS) entry which is preliminary data.</text>
</comment>
<evidence type="ECO:0000256" key="2">
    <source>
        <dbReference type="ARBA" id="ARBA00022475"/>
    </source>
</evidence>
<keyword evidence="5 6" id="KW-0472">Membrane</keyword>
<dbReference type="AlphaFoldDB" id="A0A1E8FAF2"/>
<evidence type="ECO:0000313" key="7">
    <source>
        <dbReference type="EMBL" id="OFI32889.1"/>
    </source>
</evidence>
<evidence type="ECO:0000256" key="1">
    <source>
        <dbReference type="ARBA" id="ARBA00004651"/>
    </source>
</evidence>
<evidence type="ECO:0000256" key="3">
    <source>
        <dbReference type="ARBA" id="ARBA00022692"/>
    </source>
</evidence>
<protein>
    <submittedName>
        <fullName evidence="7">ATPase F0F1</fullName>
    </submittedName>
</protein>
<dbReference type="Pfam" id="PF03899">
    <property type="entry name" value="ATP-synt_I"/>
    <property type="match status" value="1"/>
</dbReference>
<evidence type="ECO:0000256" key="4">
    <source>
        <dbReference type="ARBA" id="ARBA00022989"/>
    </source>
</evidence>
<sequence>MTKNLADKGKSVAKKAALFQIVFALVFILITGLLSTVDKALAFAAGTIISILPNQIFALFAFRYAGASQLRLVTKSFSQGSKLKLATTVILFAIAFAGFKLEPLPVFAGFAIATVSYWLALFRQR</sequence>
<proteinExistence type="predicted"/>
<dbReference type="RefSeq" id="WP_070177266.1">
    <property type="nucleotide sequence ID" value="NZ_MJIC01000015.1"/>
</dbReference>
<organism evidence="7 8">
    <name type="scientific">Alteromonas lipolytica</name>
    <dbReference type="NCBI Taxonomy" id="1856405"/>
    <lineage>
        <taxon>Bacteria</taxon>
        <taxon>Pseudomonadati</taxon>
        <taxon>Pseudomonadota</taxon>
        <taxon>Gammaproteobacteria</taxon>
        <taxon>Alteromonadales</taxon>
        <taxon>Alteromonadaceae</taxon>
        <taxon>Alteromonas/Salinimonas group</taxon>
        <taxon>Alteromonas</taxon>
    </lineage>
</organism>
<feature type="transmembrane region" description="Helical" evidence="6">
    <location>
        <begin position="105"/>
        <end position="122"/>
    </location>
</feature>
<feature type="transmembrane region" description="Helical" evidence="6">
    <location>
        <begin position="12"/>
        <end position="34"/>
    </location>
</feature>
<dbReference type="EMBL" id="MJIC01000015">
    <property type="protein sequence ID" value="OFI32889.1"/>
    <property type="molecule type" value="Genomic_DNA"/>
</dbReference>
<dbReference type="InterPro" id="IPR005598">
    <property type="entry name" value="ATP_synth_I"/>
</dbReference>
<dbReference type="OrthoDB" id="5702716at2"/>
<reference evidence="7 8" key="1">
    <citation type="submission" date="2016-09" db="EMBL/GenBank/DDBJ databases">
        <title>Alteromonas lipolytica, a new species isolated from sea water.</title>
        <authorList>
            <person name="Wu Y.-H."/>
            <person name="Cheng H."/>
            <person name="Xu X.-W."/>
        </authorList>
    </citation>
    <scope>NUCLEOTIDE SEQUENCE [LARGE SCALE GENOMIC DNA]</scope>
    <source>
        <strain evidence="7 8">JW12</strain>
    </source>
</reference>
<keyword evidence="2" id="KW-1003">Cell membrane</keyword>
<evidence type="ECO:0000256" key="6">
    <source>
        <dbReference type="SAM" id="Phobius"/>
    </source>
</evidence>
<name>A0A1E8FAF2_9ALTE</name>
<dbReference type="Proteomes" id="UP000176037">
    <property type="component" value="Unassembled WGS sequence"/>
</dbReference>
<feature type="transmembrane region" description="Helical" evidence="6">
    <location>
        <begin position="40"/>
        <end position="62"/>
    </location>
</feature>
<keyword evidence="3 6" id="KW-0812">Transmembrane</keyword>
<evidence type="ECO:0000256" key="5">
    <source>
        <dbReference type="ARBA" id="ARBA00023136"/>
    </source>
</evidence>
<dbReference type="GO" id="GO:0005886">
    <property type="term" value="C:plasma membrane"/>
    <property type="evidence" value="ECO:0007669"/>
    <property type="project" value="UniProtKB-SubCell"/>
</dbReference>
<evidence type="ECO:0000313" key="8">
    <source>
        <dbReference type="Proteomes" id="UP000176037"/>
    </source>
</evidence>
<dbReference type="STRING" id="1856405.BFC17_01035"/>
<feature type="transmembrane region" description="Helical" evidence="6">
    <location>
        <begin position="83"/>
        <end position="99"/>
    </location>
</feature>
<gene>
    <name evidence="7" type="ORF">BFC17_01035</name>
</gene>
<accession>A0A1E8FAF2</accession>
<comment type="subcellular location">
    <subcellularLocation>
        <location evidence="1">Cell membrane</location>
        <topology evidence="1">Multi-pass membrane protein</topology>
    </subcellularLocation>
</comment>